<proteinExistence type="inferred from homology"/>
<comment type="caution">
    <text evidence="3">Lacks conserved residue(s) required for the propagation of feature annotation.</text>
</comment>
<dbReference type="PANTHER" id="PTHR30592:SF1">
    <property type="entry name" value="SULFUR CARRIER PROTEIN FDHD"/>
    <property type="match status" value="1"/>
</dbReference>
<feature type="active site" description="Cysteine persulfide intermediate" evidence="3">
    <location>
        <position position="112"/>
    </location>
</feature>
<comment type="caution">
    <text evidence="4">The sequence shown here is derived from an EMBL/GenBank/DDBJ whole genome shotgun (WGS) entry which is preliminary data.</text>
</comment>
<evidence type="ECO:0000256" key="3">
    <source>
        <dbReference type="HAMAP-Rule" id="MF_00187"/>
    </source>
</evidence>
<dbReference type="Proteomes" id="UP000600363">
    <property type="component" value="Unassembled WGS sequence"/>
</dbReference>
<dbReference type="GO" id="GO:0005737">
    <property type="term" value="C:cytoplasm"/>
    <property type="evidence" value="ECO:0007669"/>
    <property type="project" value="UniProtKB-SubCell"/>
</dbReference>
<dbReference type="PIRSF" id="PIRSF015626">
    <property type="entry name" value="FdhD"/>
    <property type="match status" value="1"/>
</dbReference>
<evidence type="ECO:0000256" key="2">
    <source>
        <dbReference type="ARBA" id="ARBA00023150"/>
    </source>
</evidence>
<dbReference type="GO" id="GO:0016783">
    <property type="term" value="F:sulfurtransferase activity"/>
    <property type="evidence" value="ECO:0007669"/>
    <property type="project" value="InterPro"/>
</dbReference>
<dbReference type="InterPro" id="IPR003786">
    <property type="entry name" value="FdhD"/>
</dbReference>
<dbReference type="PANTHER" id="PTHR30592">
    <property type="entry name" value="FORMATE DEHYDROGENASE"/>
    <property type="match status" value="1"/>
</dbReference>
<dbReference type="SUPFAM" id="SSF53927">
    <property type="entry name" value="Cytidine deaminase-like"/>
    <property type="match status" value="1"/>
</dbReference>
<protein>
    <recommendedName>
        <fullName evidence="3">Sulfur carrier protein FdhD</fullName>
    </recommendedName>
</protein>
<dbReference type="Pfam" id="PF02634">
    <property type="entry name" value="FdhD-NarQ"/>
    <property type="match status" value="1"/>
</dbReference>
<evidence type="ECO:0000313" key="4">
    <source>
        <dbReference type="EMBL" id="HIH69828.1"/>
    </source>
</evidence>
<gene>
    <name evidence="3 4" type="primary">fdhD</name>
    <name evidence="4" type="ORF">HA299_04315</name>
</gene>
<dbReference type="GO" id="GO:0006777">
    <property type="term" value="P:Mo-molybdopterin cofactor biosynthetic process"/>
    <property type="evidence" value="ECO:0007669"/>
    <property type="project" value="UniProtKB-UniRule"/>
</dbReference>
<keyword evidence="1 3" id="KW-0963">Cytoplasm</keyword>
<dbReference type="Gene3D" id="3.40.140.10">
    <property type="entry name" value="Cytidine Deaminase, domain 2"/>
    <property type="match status" value="1"/>
</dbReference>
<dbReference type="EMBL" id="DUIH01000013">
    <property type="protein sequence ID" value="HIH69828.1"/>
    <property type="molecule type" value="Genomic_DNA"/>
</dbReference>
<name>A0A832VXK2_9EURY</name>
<reference evidence="4" key="1">
    <citation type="journal article" date="2020" name="bioRxiv">
        <title>A rank-normalized archaeal taxonomy based on genome phylogeny resolves widespread incomplete and uneven classifications.</title>
        <authorList>
            <person name="Rinke C."/>
            <person name="Chuvochina M."/>
            <person name="Mussig A.J."/>
            <person name="Chaumeil P.-A."/>
            <person name="Waite D.W."/>
            <person name="Whitman W.B."/>
            <person name="Parks D.H."/>
            <person name="Hugenholtz P."/>
        </authorList>
    </citation>
    <scope>NUCLEOTIDE SEQUENCE</scope>
    <source>
        <strain evidence="4">UBA12518</strain>
    </source>
</reference>
<keyword evidence="4" id="KW-0808">Transferase</keyword>
<dbReference type="GO" id="GO:0097163">
    <property type="term" value="F:sulfur carrier activity"/>
    <property type="evidence" value="ECO:0007669"/>
    <property type="project" value="UniProtKB-UniRule"/>
</dbReference>
<keyword evidence="2 3" id="KW-0501">Molybdenum cofactor biosynthesis</keyword>
<evidence type="ECO:0000313" key="5">
    <source>
        <dbReference type="Proteomes" id="UP000600363"/>
    </source>
</evidence>
<dbReference type="InterPro" id="IPR016193">
    <property type="entry name" value="Cytidine_deaminase-like"/>
</dbReference>
<dbReference type="RefSeq" id="WP_042685175.1">
    <property type="nucleotide sequence ID" value="NZ_DUIH01000013.1"/>
</dbReference>
<dbReference type="NCBIfam" id="TIGR00129">
    <property type="entry name" value="fdhD_narQ"/>
    <property type="match status" value="1"/>
</dbReference>
<dbReference type="HAMAP" id="MF_00187">
    <property type="entry name" value="FdhD"/>
    <property type="match status" value="1"/>
</dbReference>
<sequence>MSYWREEPHDPSAPYLPTQCIELSDHGASELEVDVVLEQSIGLVLNDRPIATLLALPRELTELGVGFLLCEGLLDDVDELRSISVKDDTIECRAALKDEDVELWMEIRSSGCIGIRSSWEGIEPISSEVEVSRKLMLDVVEQLRERATLWRRTGGTHSSLVCTPEGDVVAFCEDVSRACSVDKAIGTAVLSSADLSECALITTGRLSGGMVAKAARAGVPIVVSKAAPLSTGVELARALGMTLVAFARGSNLYVYAGSQRVV</sequence>
<accession>A0A832VXK2</accession>
<dbReference type="AlphaFoldDB" id="A0A832VXK2"/>
<evidence type="ECO:0000256" key="1">
    <source>
        <dbReference type="ARBA" id="ARBA00022490"/>
    </source>
</evidence>
<comment type="subcellular location">
    <subcellularLocation>
        <location evidence="3">Cytoplasm</location>
    </subcellularLocation>
</comment>
<comment type="similarity">
    <text evidence="3">Belongs to the FdhD family.</text>
</comment>
<dbReference type="Gene3D" id="3.10.20.10">
    <property type="match status" value="1"/>
</dbReference>
<comment type="function">
    <text evidence="3">Required for formate dehydrogenase (FDH) activity. Acts as a sulfur carrier protein that transfers sulfur from IscS to the molybdenum cofactor prior to its insertion into FDH.</text>
</comment>
<organism evidence="4 5">
    <name type="scientific">Methermicoccus shengliensis</name>
    <dbReference type="NCBI Taxonomy" id="660064"/>
    <lineage>
        <taxon>Archaea</taxon>
        <taxon>Methanobacteriati</taxon>
        <taxon>Methanobacteriota</taxon>
        <taxon>Stenosarchaea group</taxon>
        <taxon>Methanomicrobia</taxon>
        <taxon>Methanosarcinales</taxon>
        <taxon>Methermicoccaceae</taxon>
        <taxon>Methermicoccus</taxon>
    </lineage>
</organism>